<evidence type="ECO:0000256" key="11">
    <source>
        <dbReference type="ARBA" id="ARBA00022759"/>
    </source>
</evidence>
<dbReference type="Pfam" id="PF01351">
    <property type="entry name" value="RNase_HII"/>
    <property type="match status" value="1"/>
</dbReference>
<dbReference type="GO" id="GO:0043137">
    <property type="term" value="P:DNA replication, removal of RNA primer"/>
    <property type="evidence" value="ECO:0007669"/>
    <property type="project" value="TreeGrafter"/>
</dbReference>
<evidence type="ECO:0000256" key="12">
    <source>
        <dbReference type="ARBA" id="ARBA00022801"/>
    </source>
</evidence>
<dbReference type="InterPro" id="IPR022898">
    <property type="entry name" value="RNase_HII"/>
</dbReference>
<reference evidence="15" key="1">
    <citation type="submission" date="2016-10" db="EMBL/GenBank/DDBJ databases">
        <title>Sequence of Gallionella enrichment culture.</title>
        <authorList>
            <person name="Poehlein A."/>
            <person name="Muehling M."/>
            <person name="Daniel R."/>
        </authorList>
    </citation>
    <scope>NUCLEOTIDE SEQUENCE</scope>
</reference>
<keyword evidence="9" id="KW-0540">Nuclease</keyword>
<evidence type="ECO:0000256" key="6">
    <source>
        <dbReference type="ARBA" id="ARBA00012180"/>
    </source>
</evidence>
<name>A0A1J5Q353_9ZZZZ</name>
<comment type="caution">
    <text evidence="15">The sequence shown here is derived from an EMBL/GenBank/DDBJ whole genome shotgun (WGS) entry which is preliminary data.</text>
</comment>
<dbReference type="PROSITE" id="PS51975">
    <property type="entry name" value="RNASE_H_2"/>
    <property type="match status" value="1"/>
</dbReference>
<evidence type="ECO:0000256" key="10">
    <source>
        <dbReference type="ARBA" id="ARBA00022723"/>
    </source>
</evidence>
<dbReference type="InterPro" id="IPR001352">
    <property type="entry name" value="RNase_HII/HIII"/>
</dbReference>
<accession>A0A1J5Q353</accession>
<evidence type="ECO:0000256" key="7">
    <source>
        <dbReference type="ARBA" id="ARBA00019179"/>
    </source>
</evidence>
<comment type="cofactor">
    <cofactor evidence="3">
        <name>Mg(2+)</name>
        <dbReference type="ChEBI" id="CHEBI:18420"/>
    </cofactor>
</comment>
<dbReference type="GO" id="GO:0004523">
    <property type="term" value="F:RNA-DNA hybrid ribonuclease activity"/>
    <property type="evidence" value="ECO:0007669"/>
    <property type="project" value="UniProtKB-EC"/>
</dbReference>
<evidence type="ECO:0000256" key="2">
    <source>
        <dbReference type="ARBA" id="ARBA00001936"/>
    </source>
</evidence>
<evidence type="ECO:0000256" key="1">
    <source>
        <dbReference type="ARBA" id="ARBA00000077"/>
    </source>
</evidence>
<comment type="similarity">
    <text evidence="5">Belongs to the RNase HII family.</text>
</comment>
<dbReference type="GO" id="GO:0005737">
    <property type="term" value="C:cytoplasm"/>
    <property type="evidence" value="ECO:0007669"/>
    <property type="project" value="UniProtKB-SubCell"/>
</dbReference>
<organism evidence="15">
    <name type="scientific">mine drainage metagenome</name>
    <dbReference type="NCBI Taxonomy" id="410659"/>
    <lineage>
        <taxon>unclassified sequences</taxon>
        <taxon>metagenomes</taxon>
        <taxon>ecological metagenomes</taxon>
    </lineage>
</organism>
<keyword evidence="10" id="KW-0479">Metal-binding</keyword>
<dbReference type="CDD" id="cd07182">
    <property type="entry name" value="RNase_HII_bacteria_HII_like"/>
    <property type="match status" value="1"/>
</dbReference>
<keyword evidence="12 15" id="KW-0378">Hydrolase</keyword>
<evidence type="ECO:0000256" key="5">
    <source>
        <dbReference type="ARBA" id="ARBA00007383"/>
    </source>
</evidence>
<dbReference type="PANTHER" id="PTHR10954:SF18">
    <property type="entry name" value="RIBONUCLEASE HII"/>
    <property type="match status" value="1"/>
</dbReference>
<dbReference type="EMBL" id="MLJW01001464">
    <property type="protein sequence ID" value="OIQ78121.1"/>
    <property type="molecule type" value="Genomic_DNA"/>
</dbReference>
<dbReference type="InterPro" id="IPR036397">
    <property type="entry name" value="RNaseH_sf"/>
</dbReference>
<dbReference type="GO" id="GO:0046872">
    <property type="term" value="F:metal ion binding"/>
    <property type="evidence" value="ECO:0007669"/>
    <property type="project" value="UniProtKB-KW"/>
</dbReference>
<evidence type="ECO:0000256" key="8">
    <source>
        <dbReference type="ARBA" id="ARBA00022490"/>
    </source>
</evidence>
<keyword evidence="8" id="KW-0963">Cytoplasm</keyword>
<comment type="catalytic activity">
    <reaction evidence="1">
        <text>Endonucleolytic cleavage to 5'-phosphomonoester.</text>
        <dbReference type="EC" id="3.1.26.4"/>
    </reaction>
</comment>
<keyword evidence="13" id="KW-0464">Manganese</keyword>
<evidence type="ECO:0000256" key="13">
    <source>
        <dbReference type="ARBA" id="ARBA00023211"/>
    </source>
</evidence>
<evidence type="ECO:0000259" key="14">
    <source>
        <dbReference type="PROSITE" id="PS51975"/>
    </source>
</evidence>
<sequence>MARSSGHPANLTVDMRHHERALENSGVWPVAGSDEAGRGACAGPLVVASVILPPPSQPLPEALLAVADSKSLTERKRESLFDQIYEHALAVAVVLVSVEEVDANGVHAANIEGMRRALLALAPAPQYVLTDGYAIAGVGIPGLAVWKGDQVSAAIAAASIIAKVTRDRIMVALDTEFPEYGFAKHKGYITRAHEAALITHRPSAAHRKSFGNIAALLG</sequence>
<evidence type="ECO:0000256" key="9">
    <source>
        <dbReference type="ARBA" id="ARBA00022722"/>
    </source>
</evidence>
<evidence type="ECO:0000256" key="3">
    <source>
        <dbReference type="ARBA" id="ARBA00001946"/>
    </source>
</evidence>
<dbReference type="Gene3D" id="3.30.420.10">
    <property type="entry name" value="Ribonuclease H-like superfamily/Ribonuclease H"/>
    <property type="match status" value="1"/>
</dbReference>
<proteinExistence type="inferred from homology"/>
<gene>
    <name evidence="15" type="primary">rnhB_14</name>
    <name evidence="15" type="ORF">GALL_401740</name>
</gene>
<comment type="cofactor">
    <cofactor evidence="2">
        <name>Mn(2+)</name>
        <dbReference type="ChEBI" id="CHEBI:29035"/>
    </cofactor>
</comment>
<dbReference type="InterPro" id="IPR024567">
    <property type="entry name" value="RNase_HII/HIII_dom"/>
</dbReference>
<dbReference type="GO" id="GO:0006298">
    <property type="term" value="P:mismatch repair"/>
    <property type="evidence" value="ECO:0007669"/>
    <property type="project" value="TreeGrafter"/>
</dbReference>
<dbReference type="GO" id="GO:0032299">
    <property type="term" value="C:ribonuclease H2 complex"/>
    <property type="evidence" value="ECO:0007669"/>
    <property type="project" value="TreeGrafter"/>
</dbReference>
<dbReference type="PANTHER" id="PTHR10954">
    <property type="entry name" value="RIBONUCLEASE H2 SUBUNIT A"/>
    <property type="match status" value="1"/>
</dbReference>
<dbReference type="NCBIfam" id="NF000595">
    <property type="entry name" value="PRK00015.1-3"/>
    <property type="match status" value="1"/>
</dbReference>
<comment type="subcellular location">
    <subcellularLocation>
        <location evidence="4">Cytoplasm</location>
    </subcellularLocation>
</comment>
<feature type="domain" description="RNase H type-2" evidence="14">
    <location>
        <begin position="28"/>
        <end position="218"/>
    </location>
</feature>
<keyword evidence="11" id="KW-0255">Endonuclease</keyword>
<evidence type="ECO:0000256" key="4">
    <source>
        <dbReference type="ARBA" id="ARBA00004496"/>
    </source>
</evidence>
<dbReference type="EC" id="3.1.26.4" evidence="6"/>
<dbReference type="HAMAP" id="MF_00052_B">
    <property type="entry name" value="RNase_HII_B"/>
    <property type="match status" value="1"/>
</dbReference>
<dbReference type="InterPro" id="IPR012337">
    <property type="entry name" value="RNaseH-like_sf"/>
</dbReference>
<evidence type="ECO:0000313" key="15">
    <source>
        <dbReference type="EMBL" id="OIQ78121.1"/>
    </source>
</evidence>
<dbReference type="GO" id="GO:0003723">
    <property type="term" value="F:RNA binding"/>
    <property type="evidence" value="ECO:0007669"/>
    <property type="project" value="InterPro"/>
</dbReference>
<dbReference type="SUPFAM" id="SSF53098">
    <property type="entry name" value="Ribonuclease H-like"/>
    <property type="match status" value="1"/>
</dbReference>
<protein>
    <recommendedName>
        <fullName evidence="7">Ribonuclease HII</fullName>
        <ecNumber evidence="6">3.1.26.4</ecNumber>
    </recommendedName>
</protein>
<dbReference type="AlphaFoldDB" id="A0A1J5Q353"/>